<gene>
    <name evidence="1" type="primary">tc1a_134</name>
    <name evidence="1" type="ORF">TNCV_5026801</name>
</gene>
<dbReference type="GO" id="GO:0003676">
    <property type="term" value="F:nucleic acid binding"/>
    <property type="evidence" value="ECO:0007669"/>
    <property type="project" value="InterPro"/>
</dbReference>
<comment type="caution">
    <text evidence="1">The sequence shown here is derived from an EMBL/GenBank/DDBJ whole genome shotgun (WGS) entry which is preliminary data.</text>
</comment>
<organism evidence="1 2">
    <name type="scientific">Trichonephila clavipes</name>
    <name type="common">Golden silk orbweaver</name>
    <name type="synonym">Nephila clavipes</name>
    <dbReference type="NCBI Taxonomy" id="2585209"/>
    <lineage>
        <taxon>Eukaryota</taxon>
        <taxon>Metazoa</taxon>
        <taxon>Ecdysozoa</taxon>
        <taxon>Arthropoda</taxon>
        <taxon>Chelicerata</taxon>
        <taxon>Arachnida</taxon>
        <taxon>Araneae</taxon>
        <taxon>Araneomorphae</taxon>
        <taxon>Entelegynae</taxon>
        <taxon>Araneoidea</taxon>
        <taxon>Nephilidae</taxon>
        <taxon>Trichonephila</taxon>
    </lineage>
</organism>
<dbReference type="InterPro" id="IPR036397">
    <property type="entry name" value="RNaseH_sf"/>
</dbReference>
<dbReference type="AlphaFoldDB" id="A0A8X6S316"/>
<dbReference type="Proteomes" id="UP000887159">
    <property type="component" value="Unassembled WGS sequence"/>
</dbReference>
<evidence type="ECO:0000313" key="1">
    <source>
        <dbReference type="EMBL" id="GFX99627.1"/>
    </source>
</evidence>
<dbReference type="EMBL" id="BMAU01021213">
    <property type="protein sequence ID" value="GFX99627.1"/>
    <property type="molecule type" value="Genomic_DNA"/>
</dbReference>
<accession>A0A8X6S316</accession>
<proteinExistence type="predicted"/>
<dbReference type="Gene3D" id="3.30.420.10">
    <property type="entry name" value="Ribonuclease H-like superfamily/Ribonuclease H"/>
    <property type="match status" value="1"/>
</dbReference>
<keyword evidence="2" id="KW-1185">Reference proteome</keyword>
<name>A0A8X6S316_TRICX</name>
<reference evidence="1" key="1">
    <citation type="submission" date="2020-08" db="EMBL/GenBank/DDBJ databases">
        <title>Multicomponent nature underlies the extraordinary mechanical properties of spider dragline silk.</title>
        <authorList>
            <person name="Kono N."/>
            <person name="Nakamura H."/>
            <person name="Mori M."/>
            <person name="Yoshida Y."/>
            <person name="Ohtoshi R."/>
            <person name="Malay A.D."/>
            <person name="Moran D.A.P."/>
            <person name="Tomita M."/>
            <person name="Numata K."/>
            <person name="Arakawa K."/>
        </authorList>
    </citation>
    <scope>NUCLEOTIDE SEQUENCE</scope>
</reference>
<sequence length="115" mass="13336">MMVWAGITLDGRTHLEAFERGTVTAVTNRDEMLEPYVHLIRGAIGPNLILMDDKTRPHRAQMVDEFLEREDVRWMDCPVRSPDLFFIERAWNTLRRAIATCKPPSRTIQGLKTEL</sequence>
<evidence type="ECO:0000313" key="2">
    <source>
        <dbReference type="Proteomes" id="UP000887159"/>
    </source>
</evidence>
<protein>
    <submittedName>
        <fullName evidence="1">Transposable element Tc1 transposase</fullName>
    </submittedName>
</protein>